<feature type="domain" description="Electron transfer flavoprotein alpha/beta-subunit N-terminal" evidence="6">
    <location>
        <begin position="27"/>
        <end position="218"/>
    </location>
</feature>
<reference evidence="7 8" key="1">
    <citation type="submission" date="2007-07" db="EMBL/GenBank/DDBJ databases">
        <title>Complete sequence of chromosome of Xanthobacter autotrophicus Py2.</title>
        <authorList>
            <consortium name="US DOE Joint Genome Institute"/>
            <person name="Copeland A."/>
            <person name="Lucas S."/>
            <person name="Lapidus A."/>
            <person name="Barry K."/>
            <person name="Glavina del Rio T."/>
            <person name="Hammon N."/>
            <person name="Israni S."/>
            <person name="Dalin E."/>
            <person name="Tice H."/>
            <person name="Pitluck S."/>
            <person name="Sims D."/>
            <person name="Brettin T."/>
            <person name="Bruce D."/>
            <person name="Detter J.C."/>
            <person name="Han C."/>
            <person name="Tapia R."/>
            <person name="Brainard J."/>
            <person name="Schmutz J."/>
            <person name="Larimer F."/>
            <person name="Land M."/>
            <person name="Hauser L."/>
            <person name="Kyrpides N."/>
            <person name="Kim E."/>
            <person name="Ensigns S.A."/>
            <person name="Richardson P."/>
        </authorList>
    </citation>
    <scope>NUCLEOTIDE SEQUENCE [LARGE SCALE GENOMIC DNA]</scope>
    <source>
        <strain evidence="8">ATCC BAA-1158 / Py2</strain>
    </source>
</reference>
<comment type="similarity">
    <text evidence="1">Belongs to the ETF beta-subunit/FixA family.</text>
</comment>
<dbReference type="Pfam" id="PF01012">
    <property type="entry name" value="ETF"/>
    <property type="match status" value="1"/>
</dbReference>
<dbReference type="PIRSF" id="PIRSF000090">
    <property type="entry name" value="Beta-ETF"/>
    <property type="match status" value="1"/>
</dbReference>
<dbReference type="InterPro" id="IPR014729">
    <property type="entry name" value="Rossmann-like_a/b/a_fold"/>
</dbReference>
<dbReference type="PANTHER" id="PTHR21294">
    <property type="entry name" value="ELECTRON TRANSFER FLAVOPROTEIN BETA-SUBUNIT"/>
    <property type="match status" value="1"/>
</dbReference>
<keyword evidence="4" id="KW-0249">Electron transport</keyword>
<dbReference type="SMART" id="SM00893">
    <property type="entry name" value="ETF"/>
    <property type="match status" value="1"/>
</dbReference>
<dbReference type="STRING" id="78245.Xaut_0920"/>
<dbReference type="PhylomeDB" id="A7IDS8"/>
<dbReference type="AlphaFoldDB" id="A7IDS8"/>
<evidence type="ECO:0000256" key="1">
    <source>
        <dbReference type="ARBA" id="ARBA00007557"/>
    </source>
</evidence>
<organism evidence="7 8">
    <name type="scientific">Xanthobacter autotrophicus (strain ATCC BAA-1158 / Py2)</name>
    <dbReference type="NCBI Taxonomy" id="78245"/>
    <lineage>
        <taxon>Bacteria</taxon>
        <taxon>Pseudomonadati</taxon>
        <taxon>Pseudomonadota</taxon>
        <taxon>Alphaproteobacteria</taxon>
        <taxon>Hyphomicrobiales</taxon>
        <taxon>Xanthobacteraceae</taxon>
        <taxon>Xanthobacter</taxon>
    </lineage>
</organism>
<dbReference type="eggNOG" id="COG2086">
    <property type="taxonomic scope" value="Bacteria"/>
</dbReference>
<gene>
    <name evidence="7" type="ordered locus">Xaut_0920</name>
</gene>
<dbReference type="PROSITE" id="PS01065">
    <property type="entry name" value="ETF_BETA"/>
    <property type="match status" value="1"/>
</dbReference>
<evidence type="ECO:0000256" key="4">
    <source>
        <dbReference type="ARBA" id="ARBA00022982"/>
    </source>
</evidence>
<evidence type="ECO:0000256" key="3">
    <source>
        <dbReference type="ARBA" id="ARBA00022448"/>
    </source>
</evidence>
<dbReference type="Proteomes" id="UP000002417">
    <property type="component" value="Chromosome"/>
</dbReference>
<dbReference type="PANTHER" id="PTHR21294:SF8">
    <property type="entry name" value="ELECTRON TRANSFER FLAVOPROTEIN SUBUNIT BETA"/>
    <property type="match status" value="1"/>
</dbReference>
<dbReference type="Gene3D" id="3.40.50.620">
    <property type="entry name" value="HUPs"/>
    <property type="match status" value="1"/>
</dbReference>
<accession>A7IDS8</accession>
<evidence type="ECO:0000259" key="6">
    <source>
        <dbReference type="SMART" id="SM00893"/>
    </source>
</evidence>
<dbReference type="InterPro" id="IPR012255">
    <property type="entry name" value="ETF_b"/>
</dbReference>
<dbReference type="SUPFAM" id="SSF52402">
    <property type="entry name" value="Adenine nucleotide alpha hydrolases-like"/>
    <property type="match status" value="1"/>
</dbReference>
<proteinExistence type="inferred from homology"/>
<name>A7IDS8_XANP2</name>
<dbReference type="HOGENOM" id="CLU_060196_1_1_5"/>
<dbReference type="KEGG" id="xau:Xaut_0920"/>
<evidence type="ECO:0000256" key="2">
    <source>
        <dbReference type="ARBA" id="ARBA00016797"/>
    </source>
</evidence>
<evidence type="ECO:0000313" key="8">
    <source>
        <dbReference type="Proteomes" id="UP000002417"/>
    </source>
</evidence>
<dbReference type="GO" id="GO:0009055">
    <property type="term" value="F:electron transfer activity"/>
    <property type="evidence" value="ECO:0007669"/>
    <property type="project" value="InterPro"/>
</dbReference>
<evidence type="ECO:0000256" key="5">
    <source>
        <dbReference type="ARBA" id="ARBA00042002"/>
    </source>
</evidence>
<protein>
    <recommendedName>
        <fullName evidence="2">Electron transfer flavoprotein subunit beta</fullName>
    </recommendedName>
    <alternativeName>
        <fullName evidence="5">Electron transfer flavoprotein small subunit</fullName>
    </alternativeName>
</protein>
<evidence type="ECO:0000313" key="7">
    <source>
        <dbReference type="EMBL" id="ABS66171.1"/>
    </source>
</evidence>
<dbReference type="CDD" id="cd01714">
    <property type="entry name" value="ETF_beta"/>
    <property type="match status" value="1"/>
</dbReference>
<dbReference type="EMBL" id="CP000781">
    <property type="protein sequence ID" value="ABS66171.1"/>
    <property type="molecule type" value="Genomic_DNA"/>
</dbReference>
<keyword evidence="8" id="KW-1185">Reference proteome</keyword>
<keyword evidence="3" id="KW-0813">Transport</keyword>
<dbReference type="InterPro" id="IPR000049">
    <property type="entry name" value="ET-Flavoprotein_bsu_CS"/>
</dbReference>
<dbReference type="InterPro" id="IPR033948">
    <property type="entry name" value="ETF_beta_N"/>
</dbReference>
<dbReference type="OrthoDB" id="9804960at2"/>
<sequence length="264" mass="28287">MKILVPVKRVASLDDEFELRDDGRDVDPDFCEHDLNEFDEYALEAAVQIKEAAPEGVVEVVVLTVGPEDADDVLRKALAKGADRAIRVDDADLGDADRVAIARVIAKVAENEEPGLVLCGAQSADQGHAQTGMSVGTLLGWARTAVVSRLDFKPGASFAQVERELEGGLVERLEVETPAVLTIQLGINTPRYASLRSIKQANAKAIECVSPRDIGLADAEIGSAGSLSRVRRVFVPERGRGEIIEGTPAQQAARLLEIITEVKG</sequence>
<dbReference type="InterPro" id="IPR014730">
    <property type="entry name" value="ETF_a/b_N"/>
</dbReference>